<evidence type="ECO:0000313" key="3">
    <source>
        <dbReference type="Proteomes" id="UP001530400"/>
    </source>
</evidence>
<accession>A0ABD3QAZ7</accession>
<feature type="region of interest" description="Disordered" evidence="1">
    <location>
        <begin position="1"/>
        <end position="47"/>
    </location>
</feature>
<name>A0ABD3QAZ7_9STRA</name>
<protein>
    <submittedName>
        <fullName evidence="2">Uncharacterized protein</fullName>
    </submittedName>
</protein>
<dbReference type="AlphaFoldDB" id="A0ABD3QAZ7"/>
<dbReference type="EMBL" id="JALLPJ020000264">
    <property type="protein sequence ID" value="KAL3797227.1"/>
    <property type="molecule type" value="Genomic_DNA"/>
</dbReference>
<comment type="caution">
    <text evidence="2">The sequence shown here is derived from an EMBL/GenBank/DDBJ whole genome shotgun (WGS) entry which is preliminary data.</text>
</comment>
<evidence type="ECO:0000256" key="1">
    <source>
        <dbReference type="SAM" id="MobiDB-lite"/>
    </source>
</evidence>
<reference evidence="2 3" key="1">
    <citation type="submission" date="2024-10" db="EMBL/GenBank/DDBJ databases">
        <title>Updated reference genomes for cyclostephanoid diatoms.</title>
        <authorList>
            <person name="Roberts W.R."/>
            <person name="Alverson A.J."/>
        </authorList>
    </citation>
    <scope>NUCLEOTIDE SEQUENCE [LARGE SCALE GENOMIC DNA]</scope>
    <source>
        <strain evidence="2 3">AJA010-31</strain>
    </source>
</reference>
<keyword evidence="3" id="KW-1185">Reference proteome</keyword>
<sequence length="271" mass="30292">MGQAASKAATTLTKVSNRIRGNAPRKNFEYNPTRGQGPDAPKLPEKMQEMPEDLIKFLKNTGPLERTVDQDRTSPKVYESLIADEKAKDDQAKKANERVRRRMPIMGEGQANASKLDAVLGGVGAGDDKYVDFNENDDGSMTTRTTNFSTVDRSKRIESFGVNRKTLFDLSMKLNGIKSDSDEWKNLVGQEFKLLLSKDEVYKSEEQMEADLALLQDTMKYISVPVLMRDSGDANQDVIGIASDRVQDMKMSGLRLARENGLQFVVLDEDK</sequence>
<dbReference type="Proteomes" id="UP001530400">
    <property type="component" value="Unassembled WGS sequence"/>
</dbReference>
<evidence type="ECO:0000313" key="2">
    <source>
        <dbReference type="EMBL" id="KAL3797227.1"/>
    </source>
</evidence>
<gene>
    <name evidence="2" type="ORF">ACHAWO_000656</name>
</gene>
<organism evidence="2 3">
    <name type="scientific">Cyclotella atomus</name>
    <dbReference type="NCBI Taxonomy" id="382360"/>
    <lineage>
        <taxon>Eukaryota</taxon>
        <taxon>Sar</taxon>
        <taxon>Stramenopiles</taxon>
        <taxon>Ochrophyta</taxon>
        <taxon>Bacillariophyta</taxon>
        <taxon>Coscinodiscophyceae</taxon>
        <taxon>Thalassiosirophycidae</taxon>
        <taxon>Stephanodiscales</taxon>
        <taxon>Stephanodiscaceae</taxon>
        <taxon>Cyclotella</taxon>
    </lineage>
</organism>
<proteinExistence type="predicted"/>